<accession>A0A066W1X4</accession>
<reference evidence="2 3" key="1">
    <citation type="submission" date="2014-05" db="EMBL/GenBank/DDBJ databases">
        <title>Draft genome sequence of a rare smut relative, Tilletiaria anomala UBC 951.</title>
        <authorList>
            <consortium name="DOE Joint Genome Institute"/>
            <person name="Toome M."/>
            <person name="Kuo A."/>
            <person name="Henrissat B."/>
            <person name="Lipzen A."/>
            <person name="Tritt A."/>
            <person name="Yoshinaga Y."/>
            <person name="Zane M."/>
            <person name="Barry K."/>
            <person name="Grigoriev I.V."/>
            <person name="Spatafora J.W."/>
            <person name="Aimea M.C."/>
        </authorList>
    </citation>
    <scope>NUCLEOTIDE SEQUENCE [LARGE SCALE GENOMIC DNA]</scope>
    <source>
        <strain evidence="2 3">UBC 951</strain>
    </source>
</reference>
<evidence type="ECO:0000313" key="3">
    <source>
        <dbReference type="Proteomes" id="UP000027361"/>
    </source>
</evidence>
<gene>
    <name evidence="2" type="ORF">K437DRAFT_262372</name>
</gene>
<dbReference type="OrthoDB" id="5348546at2759"/>
<comment type="caution">
    <text evidence="2">The sequence shown here is derived from an EMBL/GenBank/DDBJ whole genome shotgun (WGS) entry which is preliminary data.</text>
</comment>
<feature type="compositionally biased region" description="Low complexity" evidence="1">
    <location>
        <begin position="124"/>
        <end position="135"/>
    </location>
</feature>
<feature type="region of interest" description="Disordered" evidence="1">
    <location>
        <begin position="1"/>
        <end position="181"/>
    </location>
</feature>
<feature type="compositionally biased region" description="Low complexity" evidence="1">
    <location>
        <begin position="816"/>
        <end position="845"/>
    </location>
</feature>
<feature type="region of interest" description="Disordered" evidence="1">
    <location>
        <begin position="634"/>
        <end position="845"/>
    </location>
</feature>
<organism evidence="2 3">
    <name type="scientific">Tilletiaria anomala (strain ATCC 24038 / CBS 436.72 / UBC 951)</name>
    <dbReference type="NCBI Taxonomy" id="1037660"/>
    <lineage>
        <taxon>Eukaryota</taxon>
        <taxon>Fungi</taxon>
        <taxon>Dikarya</taxon>
        <taxon>Basidiomycota</taxon>
        <taxon>Ustilaginomycotina</taxon>
        <taxon>Exobasidiomycetes</taxon>
        <taxon>Georgefischeriales</taxon>
        <taxon>Tilletiariaceae</taxon>
        <taxon>Tilletiaria</taxon>
    </lineage>
</organism>
<proteinExistence type="predicted"/>
<feature type="compositionally biased region" description="Low complexity" evidence="1">
    <location>
        <begin position="101"/>
        <end position="111"/>
    </location>
</feature>
<evidence type="ECO:0000256" key="1">
    <source>
        <dbReference type="SAM" id="MobiDB-lite"/>
    </source>
</evidence>
<dbReference type="EMBL" id="JMSN01000028">
    <property type="protein sequence ID" value="KDN47721.1"/>
    <property type="molecule type" value="Genomic_DNA"/>
</dbReference>
<feature type="compositionally biased region" description="Basic and acidic residues" evidence="1">
    <location>
        <begin position="327"/>
        <end position="336"/>
    </location>
</feature>
<dbReference type="OMA" id="HAIVEWI"/>
<evidence type="ECO:0008006" key="4">
    <source>
        <dbReference type="Google" id="ProtNLM"/>
    </source>
</evidence>
<dbReference type="InParanoid" id="A0A066W1X4"/>
<dbReference type="GeneID" id="25265628"/>
<feature type="compositionally biased region" description="Low complexity" evidence="1">
    <location>
        <begin position="384"/>
        <end position="405"/>
    </location>
</feature>
<feature type="compositionally biased region" description="Low complexity" evidence="1">
    <location>
        <begin position="79"/>
        <end position="91"/>
    </location>
</feature>
<dbReference type="Proteomes" id="UP000027361">
    <property type="component" value="Unassembled WGS sequence"/>
</dbReference>
<feature type="region of interest" description="Disordered" evidence="1">
    <location>
        <begin position="384"/>
        <end position="406"/>
    </location>
</feature>
<feature type="region of interest" description="Disordered" evidence="1">
    <location>
        <begin position="326"/>
        <end position="351"/>
    </location>
</feature>
<dbReference type="STRING" id="1037660.A0A066W1X4"/>
<evidence type="ECO:0000313" key="2">
    <source>
        <dbReference type="EMBL" id="KDN47721.1"/>
    </source>
</evidence>
<feature type="compositionally biased region" description="Low complexity" evidence="1">
    <location>
        <begin position="245"/>
        <end position="265"/>
    </location>
</feature>
<name>A0A066W1X4_TILAU</name>
<protein>
    <recommendedName>
        <fullName evidence="4">FHA domain-containing protein</fullName>
    </recommendedName>
</protein>
<dbReference type="RefSeq" id="XP_013243913.1">
    <property type="nucleotide sequence ID" value="XM_013388459.1"/>
</dbReference>
<feature type="compositionally biased region" description="Acidic residues" evidence="1">
    <location>
        <begin position="702"/>
        <end position="715"/>
    </location>
</feature>
<dbReference type="AlphaFoldDB" id="A0A066W1X4"/>
<feature type="region of interest" description="Disordered" evidence="1">
    <location>
        <begin position="1063"/>
        <end position="1091"/>
    </location>
</feature>
<feature type="compositionally biased region" description="Acidic residues" evidence="1">
    <location>
        <begin position="646"/>
        <end position="677"/>
    </location>
</feature>
<sequence length="1091" mass="116445">MAAPPPRARLSATGIDTPPPSSPFSNSLTSPTRTTKAAWRGAAAAAARSVPPPHYAAVSPSKYAAPGSSPIKILRSSHRSSSSQHPQTPSSDSRHATSSTQVQPAYAQQQQRELMMPSSSPISQRVQRLLQRQRQPAPPTLRNAGGASTICISTSIRAGRGGSSDDGRESTTTRQLTPPTLAPDAACFGLLQTPFPAATPSVATCQAGQQPQPQSEELIDKSKTYILFGARSHSIVLGRAKQPPSAAAGTAGALRASSPPTSVVATDTDADVDAHAHAHRGVAGGVRAQDDKPVATIALPNDAKHVSRVHAVLDYVPFGSKLIAESKASRRHESSSRDASAPTPTPADKGTWIVRILGQNGLIVDGKRRQPSLAFRVHAARAQVEQARHAQQQQGQNGDGSDQQNTADCNERAWHFDGLDAATELDFFGIRIRFVEVFSGSGSAASQPISTPNAQLHSRTVSEDSTGAAFAAPGEDADAPMAEGALQRVQPQSPAKRRAAGVPVPAAHKLPSVACKEDLLARRLSQQRSSMSEFASGCSGKHSTASYVREKQLSERVASAVGVKRASGAPVGGAMFNRQGLMTPPASSSPTRHAAAAVVAARGAKAHRANAGAVADVDADASAVVSDSLLSSAHRVRSVPQRAIEDVEAEEDEEDDDDDDDDSEDEDFIGEEDEEDERVSSPSANRGKKRGILLSSLVQETQEGEMQELREEEEDVRQPKRRVLSSGAVPVTSIAESVTKSPAAKAKRPGEGKGDDDDDDLTPPPSPEVWRSGRARSSASRQPKQIHASESQMRMPPPPVPSIVARCVASTSKRNSPAPAGALPPLSSASTSAPTASADAGSGEEAMLASARSRARRAVRMLAATYDLEGLLAGTIVFHRTATMASSEAVRGVLANNPGLMQGQAGERVPVHSSPQKKKLEMSEAVQRLQSSANSAEMQAESDGLVHGNTVLLWENPFANKLDESRWKTMQRKAWAEHLQLLLHESPMFGSIHRQGRDSSGNALEAWYYYDHEKDHDKERATNLKPFVKPMRGVLKSMKPIIWKKSLYGRCDSDVSLKATPRDLKTRVWDETQPEERESTWDKEGDQDFRV</sequence>
<feature type="region of interest" description="Disordered" evidence="1">
    <location>
        <begin position="244"/>
        <end position="265"/>
    </location>
</feature>
<dbReference type="HOGENOM" id="CLU_284566_0_0_1"/>
<feature type="compositionally biased region" description="Low complexity" evidence="1">
    <location>
        <begin position="32"/>
        <end position="48"/>
    </location>
</feature>
<keyword evidence="3" id="KW-1185">Reference proteome</keyword>